<dbReference type="RefSeq" id="WP_013889359.1">
    <property type="nucleotide sequence ID" value="NC_015673.1"/>
</dbReference>
<keyword evidence="6" id="KW-0732">Signal</keyword>
<dbReference type="eggNOG" id="COG0265">
    <property type="taxonomic scope" value="Bacteria"/>
</dbReference>
<dbReference type="GO" id="GO:0016020">
    <property type="term" value="C:membrane"/>
    <property type="evidence" value="ECO:0007669"/>
    <property type="project" value="UniProtKB-SubCell"/>
</dbReference>
<evidence type="ECO:0000256" key="4">
    <source>
        <dbReference type="ARBA" id="ARBA00022670"/>
    </source>
</evidence>
<proteinExistence type="inferred from homology"/>
<dbReference type="AlphaFoldDB" id="F8DXP0"/>
<feature type="active site" description="Charge relay system" evidence="11">
    <location>
        <position position="272"/>
    </location>
</feature>
<dbReference type="InterPro" id="IPR009003">
    <property type="entry name" value="Peptidase_S1_PA"/>
</dbReference>
<sequence length="406" mass="42429">MNPGSTGSLMIDGLLIVVIIAAIVSGWRQGGLSAFLGFVGVLLGGLVGVQVLPYVIELVNQKIGDNGGTRLIAAIITMTFLIVVGYLIGSGTGASMRDKIRTRNGITIDSAVGTVVQVVTYLLVIWLVLVPIASANKSDFGKQLRGSRILSAVGATVPAWMENLPSRTATMLNDSGLPLIAGPLDKLPASEVEAPDNALQRSPAVKQSRDAVVRVVGEASQCSRLLQGSGFVIEPDTILTNAHVVAGTNVVELDTTQGRAKADVVYYNPEADVAVLHSENLGIKPLAWADAPAESGEDAIVLGHPKGGPFVATPARVRERFTVSGPNIYATNRVEREAYSLRGTVVEGNSGGPLIDASGRVLGLIFGADINNAETGYALTKEEVLKHARNALQAEVPVGTGKCVNK</sequence>
<keyword evidence="5 13" id="KW-0812">Transmembrane</keyword>
<evidence type="ECO:0000256" key="7">
    <source>
        <dbReference type="ARBA" id="ARBA00022801"/>
    </source>
</evidence>
<dbReference type="InterPro" id="IPR003825">
    <property type="entry name" value="Colicin-V_CvpA"/>
</dbReference>
<dbReference type="Proteomes" id="UP000000492">
    <property type="component" value="Chromosome"/>
</dbReference>
<feature type="transmembrane region" description="Helical" evidence="13">
    <location>
        <begin position="6"/>
        <end position="27"/>
    </location>
</feature>
<dbReference type="PRINTS" id="PR00839">
    <property type="entry name" value="V8PROTEASE"/>
</dbReference>
<reference evidence="14 15" key="1">
    <citation type="journal article" date="2012" name="BMC Genomics">
        <title>Complete genome sequence, lifestyle, and multi-drug resistance of the human pathogen Corynebacterium resistens DSM 45100 isolated from blood samples of a leukemia patient.</title>
        <authorList>
            <person name="Schroder J."/>
            <person name="Maus I."/>
            <person name="Meyer K."/>
            <person name="Wordemann S."/>
            <person name="Blom J."/>
            <person name="Jaenicke S."/>
            <person name="Schneider J."/>
            <person name="Trost E."/>
            <person name="Tauch A."/>
        </authorList>
    </citation>
    <scope>NUCLEOTIDE SEQUENCE [LARGE SCALE GENOMIC DNA]</scope>
    <source>
        <strain evidence="15">DSM 45100 / JCM 12819 / CCUG 50093 / GTC 2026 / SICGH 158</strain>
    </source>
</reference>
<dbReference type="EMBL" id="CP002857">
    <property type="protein sequence ID" value="AEI10377.1"/>
    <property type="molecule type" value="Genomic_DNA"/>
</dbReference>
<feature type="transmembrane region" description="Helical" evidence="13">
    <location>
        <begin position="110"/>
        <end position="133"/>
    </location>
</feature>
<dbReference type="PANTHER" id="PTHR43019">
    <property type="entry name" value="SERINE ENDOPROTEASE DEGS"/>
    <property type="match status" value="1"/>
</dbReference>
<dbReference type="GO" id="GO:0009403">
    <property type="term" value="P:toxin biosynthetic process"/>
    <property type="evidence" value="ECO:0007669"/>
    <property type="project" value="InterPro"/>
</dbReference>
<accession>F8DXP0</accession>
<dbReference type="EC" id="3.4.21.-" evidence="12"/>
<dbReference type="KEGG" id="crd:CRES_2024"/>
<evidence type="ECO:0000256" key="5">
    <source>
        <dbReference type="ARBA" id="ARBA00022692"/>
    </source>
</evidence>
<dbReference type="GO" id="GO:0008236">
    <property type="term" value="F:serine-type peptidase activity"/>
    <property type="evidence" value="ECO:0007669"/>
    <property type="project" value="UniProtKB-KW"/>
</dbReference>
<evidence type="ECO:0000256" key="9">
    <source>
        <dbReference type="ARBA" id="ARBA00022989"/>
    </source>
</evidence>
<feature type="active site" description="Charge relay system" evidence="11">
    <location>
        <position position="243"/>
    </location>
</feature>
<evidence type="ECO:0000256" key="6">
    <source>
        <dbReference type="ARBA" id="ARBA00022729"/>
    </source>
</evidence>
<evidence type="ECO:0000313" key="14">
    <source>
        <dbReference type="EMBL" id="AEI10377.1"/>
    </source>
</evidence>
<evidence type="ECO:0000256" key="8">
    <source>
        <dbReference type="ARBA" id="ARBA00022825"/>
    </source>
</evidence>
<keyword evidence="9 13" id="KW-1133">Transmembrane helix</keyword>
<dbReference type="Pfam" id="PF02674">
    <property type="entry name" value="Colicin_V"/>
    <property type="match status" value="1"/>
</dbReference>
<keyword evidence="8 12" id="KW-0720">Serine protease</keyword>
<dbReference type="MEROPS" id="S01.513"/>
<gene>
    <name evidence="14" type="ordered locus">CRES_2024</name>
</gene>
<evidence type="ECO:0000256" key="2">
    <source>
        <dbReference type="ARBA" id="ARBA00004613"/>
    </source>
</evidence>
<dbReference type="STRING" id="662755.CRES_2024"/>
<dbReference type="HOGENOM" id="CLU_043139_0_0_11"/>
<feature type="transmembrane region" description="Helical" evidence="13">
    <location>
        <begin position="68"/>
        <end position="89"/>
    </location>
</feature>
<evidence type="ECO:0000256" key="1">
    <source>
        <dbReference type="ARBA" id="ARBA00004141"/>
    </source>
</evidence>
<evidence type="ECO:0000313" key="15">
    <source>
        <dbReference type="Proteomes" id="UP000000492"/>
    </source>
</evidence>
<dbReference type="GO" id="GO:0006508">
    <property type="term" value="P:proteolysis"/>
    <property type="evidence" value="ECO:0007669"/>
    <property type="project" value="UniProtKB-KW"/>
</dbReference>
<keyword evidence="10 13" id="KW-0472">Membrane</keyword>
<dbReference type="OrthoDB" id="9766361at2"/>
<dbReference type="InterPro" id="IPR043504">
    <property type="entry name" value="Peptidase_S1_PA_chymotrypsin"/>
</dbReference>
<keyword evidence="7 12" id="KW-0378">Hydrolase</keyword>
<evidence type="ECO:0000256" key="3">
    <source>
        <dbReference type="ARBA" id="ARBA00008764"/>
    </source>
</evidence>
<dbReference type="Pfam" id="PF13365">
    <property type="entry name" value="Trypsin_2"/>
    <property type="match status" value="1"/>
</dbReference>
<dbReference type="InterPro" id="IPR008256">
    <property type="entry name" value="Peptidase_S1B"/>
</dbReference>
<organism evidence="14 15">
    <name type="scientific">Corynebacterium resistens (strain DSM 45100 / JCM 12819 / GTC 2026 / SICGH 158)</name>
    <dbReference type="NCBI Taxonomy" id="662755"/>
    <lineage>
        <taxon>Bacteria</taxon>
        <taxon>Bacillati</taxon>
        <taxon>Actinomycetota</taxon>
        <taxon>Actinomycetes</taxon>
        <taxon>Mycobacteriales</taxon>
        <taxon>Corynebacteriaceae</taxon>
        <taxon>Corynebacterium</taxon>
    </lineage>
</organism>
<dbReference type="InterPro" id="IPR047680">
    <property type="entry name" value="MarP-like"/>
</dbReference>
<comment type="similarity">
    <text evidence="3 12">Belongs to the peptidase S1B family.</text>
</comment>
<evidence type="ECO:0000256" key="12">
    <source>
        <dbReference type="RuleBase" id="RU004296"/>
    </source>
</evidence>
<evidence type="ECO:0000256" key="11">
    <source>
        <dbReference type="PIRSR" id="PIRSR608256-1"/>
    </source>
</evidence>
<feature type="transmembrane region" description="Helical" evidence="13">
    <location>
        <begin position="34"/>
        <end position="56"/>
    </location>
</feature>
<dbReference type="GO" id="GO:0005576">
    <property type="term" value="C:extracellular region"/>
    <property type="evidence" value="ECO:0007669"/>
    <property type="project" value="UniProtKB-SubCell"/>
</dbReference>
<dbReference type="SUPFAM" id="SSF50494">
    <property type="entry name" value="Trypsin-like serine proteases"/>
    <property type="match status" value="1"/>
</dbReference>
<evidence type="ECO:0000256" key="10">
    <source>
        <dbReference type="ARBA" id="ARBA00023136"/>
    </source>
</evidence>
<dbReference type="NCBIfam" id="NF033740">
    <property type="entry name" value="MarP_fam_protase"/>
    <property type="match status" value="1"/>
</dbReference>
<dbReference type="PANTHER" id="PTHR43019:SF23">
    <property type="entry name" value="PROTEASE DO-LIKE 5, CHLOROPLASTIC"/>
    <property type="match status" value="1"/>
</dbReference>
<feature type="active site" description="Charge relay system" evidence="11">
    <location>
        <position position="350"/>
    </location>
</feature>
<evidence type="ECO:0000256" key="13">
    <source>
        <dbReference type="SAM" id="Phobius"/>
    </source>
</evidence>
<protein>
    <recommendedName>
        <fullName evidence="12">Serine protease</fullName>
        <ecNumber evidence="12">3.4.21.-</ecNumber>
    </recommendedName>
</protein>
<keyword evidence="15" id="KW-1185">Reference proteome</keyword>
<name>F8DXP0_CORRG</name>
<comment type="subcellular location">
    <subcellularLocation>
        <location evidence="1">Membrane</location>
        <topology evidence="1">Multi-pass membrane protein</topology>
    </subcellularLocation>
    <subcellularLocation>
        <location evidence="2">Secreted</location>
    </subcellularLocation>
</comment>
<keyword evidence="4 12" id="KW-0645">Protease</keyword>
<dbReference type="Gene3D" id="2.40.10.10">
    <property type="entry name" value="Trypsin-like serine proteases"/>
    <property type="match status" value="2"/>
</dbReference>